<evidence type="ECO:0000256" key="3">
    <source>
        <dbReference type="ARBA" id="ARBA00022475"/>
    </source>
</evidence>
<dbReference type="AlphaFoldDB" id="A0A1V1P2D3"/>
<feature type="domain" description="ABC transmembrane type-1" evidence="8">
    <location>
        <begin position="77"/>
        <end position="240"/>
    </location>
</feature>
<feature type="transmembrane region" description="Helical" evidence="7">
    <location>
        <begin position="94"/>
        <end position="114"/>
    </location>
</feature>
<evidence type="ECO:0000256" key="1">
    <source>
        <dbReference type="ARBA" id="ARBA00004651"/>
    </source>
</evidence>
<evidence type="ECO:0000256" key="2">
    <source>
        <dbReference type="ARBA" id="ARBA00022448"/>
    </source>
</evidence>
<reference evidence="10" key="1">
    <citation type="submission" date="2012-11" db="EMBL/GenBank/DDBJ databases">
        <authorList>
            <person name="Lucero-Rivera Y.E."/>
            <person name="Tovar-Ramirez D."/>
        </authorList>
    </citation>
    <scope>NUCLEOTIDE SEQUENCE [LARGE SCALE GENOMIC DNA]</scope>
    <source>
        <strain evidence="10">Araruama</strain>
    </source>
</reference>
<protein>
    <submittedName>
        <fullName evidence="9">ABC transporter permease</fullName>
    </submittedName>
</protein>
<evidence type="ECO:0000313" key="9">
    <source>
        <dbReference type="EMBL" id="ETR69049.1"/>
    </source>
</evidence>
<dbReference type="PANTHER" id="PTHR30151:SF20">
    <property type="entry name" value="ABC TRANSPORTER PERMEASE PROTEIN HI_0355-RELATED"/>
    <property type="match status" value="1"/>
</dbReference>
<feature type="transmembrane region" description="Helical" evidence="7">
    <location>
        <begin position="174"/>
        <end position="196"/>
    </location>
</feature>
<evidence type="ECO:0000256" key="4">
    <source>
        <dbReference type="ARBA" id="ARBA00022692"/>
    </source>
</evidence>
<evidence type="ECO:0000256" key="7">
    <source>
        <dbReference type="SAM" id="Phobius"/>
    </source>
</evidence>
<sequence>MPHNRLIQFMILFACGVCFLFIIKYCLNLSDYVIPAFMDIMQTARRVGLIYFKDMLESILIAIMGHMLSIILACAIGIVGRLNSWSGELIKAGAYHIQAYPVVAIAPIIFILMGDGLIPRLLITSMICYFPLLLTFVGVFTESVTDVEHYFKVTQKLTWLLEIKIRAYEHRQKILTVIEGSATLAMVGTIVAEFLSADSGIGYQISIALSQSNMSKVLIALFLIGLSIATYLTFLETIHRVYVFDTQTGYSLKSSTDKLCR</sequence>
<keyword evidence="3" id="KW-1003">Cell membrane</keyword>
<dbReference type="GO" id="GO:0055085">
    <property type="term" value="P:transmembrane transport"/>
    <property type="evidence" value="ECO:0007669"/>
    <property type="project" value="InterPro"/>
</dbReference>
<dbReference type="Pfam" id="PF00528">
    <property type="entry name" value="BPD_transp_1"/>
    <property type="match status" value="1"/>
</dbReference>
<organism evidence="9 10">
    <name type="scientific">Candidatus Magnetoglobus multicellularis str. Araruama</name>
    <dbReference type="NCBI Taxonomy" id="890399"/>
    <lineage>
        <taxon>Bacteria</taxon>
        <taxon>Pseudomonadati</taxon>
        <taxon>Thermodesulfobacteriota</taxon>
        <taxon>Desulfobacteria</taxon>
        <taxon>Desulfobacterales</taxon>
        <taxon>Desulfobacteraceae</taxon>
        <taxon>Candidatus Magnetoglobus</taxon>
    </lineage>
</organism>
<feature type="transmembrane region" description="Helical" evidence="7">
    <location>
        <begin position="121"/>
        <end position="141"/>
    </location>
</feature>
<dbReference type="GO" id="GO:0005886">
    <property type="term" value="C:plasma membrane"/>
    <property type="evidence" value="ECO:0007669"/>
    <property type="project" value="UniProtKB-SubCell"/>
</dbReference>
<feature type="transmembrane region" description="Helical" evidence="7">
    <location>
        <begin position="217"/>
        <end position="235"/>
    </location>
</feature>
<keyword evidence="6 7" id="KW-0472">Membrane</keyword>
<keyword evidence="5 7" id="KW-1133">Transmembrane helix</keyword>
<feature type="transmembrane region" description="Helical" evidence="7">
    <location>
        <begin position="59"/>
        <end position="82"/>
    </location>
</feature>
<gene>
    <name evidence="9" type="ORF">OMM_04192</name>
</gene>
<proteinExistence type="predicted"/>
<evidence type="ECO:0000259" key="8">
    <source>
        <dbReference type="Pfam" id="PF00528"/>
    </source>
</evidence>
<comment type="caution">
    <text evidence="9">The sequence shown here is derived from an EMBL/GenBank/DDBJ whole genome shotgun (WGS) entry which is preliminary data.</text>
</comment>
<dbReference type="PANTHER" id="PTHR30151">
    <property type="entry name" value="ALKANE SULFONATE ABC TRANSPORTER-RELATED, MEMBRANE SUBUNIT"/>
    <property type="match status" value="1"/>
</dbReference>
<accession>A0A1V1P2D3</accession>
<feature type="transmembrane region" description="Helical" evidence="7">
    <location>
        <begin position="6"/>
        <end position="27"/>
    </location>
</feature>
<dbReference type="InterPro" id="IPR000515">
    <property type="entry name" value="MetI-like"/>
</dbReference>
<evidence type="ECO:0000256" key="5">
    <source>
        <dbReference type="ARBA" id="ARBA00022989"/>
    </source>
</evidence>
<comment type="subcellular location">
    <subcellularLocation>
        <location evidence="1">Cell membrane</location>
        <topology evidence="1">Multi-pass membrane protein</topology>
    </subcellularLocation>
</comment>
<dbReference type="Proteomes" id="UP000189670">
    <property type="component" value="Unassembled WGS sequence"/>
</dbReference>
<name>A0A1V1P2D3_9BACT</name>
<keyword evidence="2" id="KW-0813">Transport</keyword>
<dbReference type="EMBL" id="ATBP01000752">
    <property type="protein sequence ID" value="ETR69049.1"/>
    <property type="molecule type" value="Genomic_DNA"/>
</dbReference>
<evidence type="ECO:0000313" key="10">
    <source>
        <dbReference type="Proteomes" id="UP000189670"/>
    </source>
</evidence>
<evidence type="ECO:0000256" key="6">
    <source>
        <dbReference type="ARBA" id="ARBA00023136"/>
    </source>
</evidence>
<keyword evidence="4 7" id="KW-0812">Transmembrane</keyword>